<dbReference type="InterPro" id="IPR052895">
    <property type="entry name" value="HetReg/Transcr_Mod"/>
</dbReference>
<dbReference type="AlphaFoldDB" id="A0AAN6RY61"/>
<name>A0AAN6RY61_9PEZI</name>
<evidence type="ECO:0008006" key="3">
    <source>
        <dbReference type="Google" id="ProtNLM"/>
    </source>
</evidence>
<reference evidence="2" key="1">
    <citation type="journal article" date="2023" name="Mol. Phylogenet. Evol.">
        <title>Genome-scale phylogeny and comparative genomics of the fungal order Sordariales.</title>
        <authorList>
            <person name="Hensen N."/>
            <person name="Bonometti L."/>
            <person name="Westerberg I."/>
            <person name="Brannstrom I.O."/>
            <person name="Guillou S."/>
            <person name="Cros-Aarteil S."/>
            <person name="Calhoun S."/>
            <person name="Haridas S."/>
            <person name="Kuo A."/>
            <person name="Mondo S."/>
            <person name="Pangilinan J."/>
            <person name="Riley R."/>
            <person name="LaButti K."/>
            <person name="Andreopoulos B."/>
            <person name="Lipzen A."/>
            <person name="Chen C."/>
            <person name="Yan M."/>
            <person name="Daum C."/>
            <person name="Ng V."/>
            <person name="Clum A."/>
            <person name="Steindorff A."/>
            <person name="Ohm R.A."/>
            <person name="Martin F."/>
            <person name="Silar P."/>
            <person name="Natvig D.O."/>
            <person name="Lalanne C."/>
            <person name="Gautier V."/>
            <person name="Ament-Velasquez S.L."/>
            <person name="Kruys A."/>
            <person name="Hutchinson M.I."/>
            <person name="Powell A.J."/>
            <person name="Barry K."/>
            <person name="Miller A.N."/>
            <person name="Grigoriev I.V."/>
            <person name="Debuchy R."/>
            <person name="Gladieux P."/>
            <person name="Hiltunen Thoren M."/>
            <person name="Johannesson H."/>
        </authorList>
    </citation>
    <scope>NUCLEOTIDE SEQUENCE [LARGE SCALE GENOMIC DNA]</scope>
    <source>
        <strain evidence="2">CBS 340.73</strain>
    </source>
</reference>
<dbReference type="PANTHER" id="PTHR24148:SF78">
    <property type="entry name" value="HETEROKARYON INCOMPATIBILITY DOMAIN-CONTAINING PROTEIN"/>
    <property type="match status" value="1"/>
</dbReference>
<organism evidence="1 2">
    <name type="scientific">Diplogelasinospora grovesii</name>
    <dbReference type="NCBI Taxonomy" id="303347"/>
    <lineage>
        <taxon>Eukaryota</taxon>
        <taxon>Fungi</taxon>
        <taxon>Dikarya</taxon>
        <taxon>Ascomycota</taxon>
        <taxon>Pezizomycotina</taxon>
        <taxon>Sordariomycetes</taxon>
        <taxon>Sordariomycetidae</taxon>
        <taxon>Sordariales</taxon>
        <taxon>Diplogelasinosporaceae</taxon>
        <taxon>Diplogelasinospora</taxon>
    </lineage>
</organism>
<evidence type="ECO:0000313" key="2">
    <source>
        <dbReference type="Proteomes" id="UP001303473"/>
    </source>
</evidence>
<dbReference type="Proteomes" id="UP001303473">
    <property type="component" value="Unassembled WGS sequence"/>
</dbReference>
<feature type="non-terminal residue" evidence="1">
    <location>
        <position position="1"/>
    </location>
</feature>
<protein>
    <recommendedName>
        <fullName evidence="3">Heterokaryon incompatibility domain-containing protein</fullName>
    </recommendedName>
</protein>
<dbReference type="PANTHER" id="PTHR24148">
    <property type="entry name" value="ANKYRIN REPEAT DOMAIN-CONTAINING PROTEIN 39 HOMOLOG-RELATED"/>
    <property type="match status" value="1"/>
</dbReference>
<keyword evidence="2" id="KW-1185">Reference proteome</keyword>
<gene>
    <name evidence="1" type="ORF">QBC46DRAFT_274260</name>
</gene>
<accession>A0AAN6RY61</accession>
<sequence length="114" mass="12884">VIVWPGEAENDGDRALEEIHLAADEMATGHSITKSAQQAILALLQRPWFKRIWLFWVPQEVAAARNILIECGSTEIDGYPFCVGLNSKSFNFLSETPIYLQSLIRSVNYLIRGY</sequence>
<evidence type="ECO:0000313" key="1">
    <source>
        <dbReference type="EMBL" id="KAK3934217.1"/>
    </source>
</evidence>
<proteinExistence type="predicted"/>
<comment type="caution">
    <text evidence="1">The sequence shown here is derived from an EMBL/GenBank/DDBJ whole genome shotgun (WGS) entry which is preliminary data.</text>
</comment>
<dbReference type="EMBL" id="MU854015">
    <property type="protein sequence ID" value="KAK3934217.1"/>
    <property type="molecule type" value="Genomic_DNA"/>
</dbReference>